<comment type="caution">
    <text evidence="1">The sequence shown here is derived from an EMBL/GenBank/DDBJ whole genome shotgun (WGS) entry which is preliminary data.</text>
</comment>
<proteinExistence type="predicted"/>
<sequence>MKNNGDRLFKSLELSSFVRRGGWIRYVSISEMEMEEYGGDEELELSVNLTNTYNAVKECGVHVIAEMSSFEEFEVGRDRVISAPYHSFHGSISSSTMEQWINYLLTEFPPIENGLGEEIFT</sequence>
<dbReference type="Proteomes" id="UP001151532">
    <property type="component" value="Chromosome 1"/>
</dbReference>
<organism evidence="1 2">
    <name type="scientific">Salix purpurea</name>
    <name type="common">Purple osier willow</name>
    <dbReference type="NCBI Taxonomy" id="77065"/>
    <lineage>
        <taxon>Eukaryota</taxon>
        <taxon>Viridiplantae</taxon>
        <taxon>Streptophyta</taxon>
        <taxon>Embryophyta</taxon>
        <taxon>Tracheophyta</taxon>
        <taxon>Spermatophyta</taxon>
        <taxon>Magnoliopsida</taxon>
        <taxon>eudicotyledons</taxon>
        <taxon>Gunneridae</taxon>
        <taxon>Pentapetalae</taxon>
        <taxon>rosids</taxon>
        <taxon>fabids</taxon>
        <taxon>Malpighiales</taxon>
        <taxon>Salicaceae</taxon>
        <taxon>Saliceae</taxon>
        <taxon>Salix</taxon>
    </lineage>
</organism>
<gene>
    <name evidence="1" type="ORF">OIU79_009017</name>
</gene>
<dbReference type="OrthoDB" id="1357022at2759"/>
<keyword evidence="2" id="KW-1185">Reference proteome</keyword>
<protein>
    <submittedName>
        <fullName evidence="1">Uncharacterized protein</fullName>
    </submittedName>
</protein>
<dbReference type="AlphaFoldDB" id="A0A9Q0TJM4"/>
<evidence type="ECO:0000313" key="2">
    <source>
        <dbReference type="Proteomes" id="UP001151532"/>
    </source>
</evidence>
<accession>A0A9Q0TJM4</accession>
<evidence type="ECO:0000313" key="1">
    <source>
        <dbReference type="EMBL" id="KAJ6712939.1"/>
    </source>
</evidence>
<dbReference type="EMBL" id="JAPFFK010000015">
    <property type="protein sequence ID" value="KAJ6712939.1"/>
    <property type="molecule type" value="Genomic_DNA"/>
</dbReference>
<name>A0A9Q0TJM4_SALPP</name>
<reference evidence="1" key="2">
    <citation type="journal article" date="2023" name="Int. J. Mol. Sci.">
        <title>De Novo Assembly and Annotation of 11 Diverse Shrub Willow (Salix) Genomes Reveals Novel Gene Organization in Sex-Linked Regions.</title>
        <authorList>
            <person name="Hyden B."/>
            <person name="Feng K."/>
            <person name="Yates T.B."/>
            <person name="Jawdy S."/>
            <person name="Cereghino C."/>
            <person name="Smart L.B."/>
            <person name="Muchero W."/>
        </authorList>
    </citation>
    <scope>NUCLEOTIDE SEQUENCE</scope>
    <source>
        <tissue evidence="1">Shoot tip</tissue>
    </source>
</reference>
<reference evidence="1" key="1">
    <citation type="submission" date="2022-11" db="EMBL/GenBank/DDBJ databases">
        <authorList>
            <person name="Hyden B.L."/>
            <person name="Feng K."/>
            <person name="Yates T."/>
            <person name="Jawdy S."/>
            <person name="Smart L.B."/>
            <person name="Muchero W."/>
        </authorList>
    </citation>
    <scope>NUCLEOTIDE SEQUENCE</scope>
    <source>
        <tissue evidence="1">Shoot tip</tissue>
    </source>
</reference>